<reference evidence="3" key="1">
    <citation type="submission" date="2014-04" db="EMBL/GenBank/DDBJ databases">
        <title>Evolutionary Origins and Diversification of the Mycorrhizal Mutualists.</title>
        <authorList>
            <consortium name="DOE Joint Genome Institute"/>
            <consortium name="Mycorrhizal Genomics Consortium"/>
            <person name="Kohler A."/>
            <person name="Kuo A."/>
            <person name="Nagy L.G."/>
            <person name="Floudas D."/>
            <person name="Copeland A."/>
            <person name="Barry K.W."/>
            <person name="Cichocki N."/>
            <person name="Veneault-Fourrey C."/>
            <person name="LaButti K."/>
            <person name="Lindquist E.A."/>
            <person name="Lipzen A."/>
            <person name="Lundell T."/>
            <person name="Morin E."/>
            <person name="Murat C."/>
            <person name="Riley R."/>
            <person name="Ohm R."/>
            <person name="Sun H."/>
            <person name="Tunlid A."/>
            <person name="Henrissat B."/>
            <person name="Grigoriev I.V."/>
            <person name="Hibbett D.S."/>
            <person name="Martin F."/>
        </authorList>
    </citation>
    <scope>NUCLEOTIDE SEQUENCE [LARGE SCALE GENOMIC DNA]</scope>
    <source>
        <strain evidence="3">FD-334 SS-4</strain>
    </source>
</reference>
<feature type="compositionally biased region" description="Basic residues" evidence="1">
    <location>
        <begin position="42"/>
        <end position="56"/>
    </location>
</feature>
<evidence type="ECO:0000313" key="3">
    <source>
        <dbReference type="Proteomes" id="UP000054270"/>
    </source>
</evidence>
<accession>A0A0D2NYT4</accession>
<gene>
    <name evidence="2" type="ORF">HYPSUDRAFT_685075</name>
</gene>
<feature type="compositionally biased region" description="Low complexity" evidence="1">
    <location>
        <begin position="24"/>
        <end position="41"/>
    </location>
</feature>
<organism evidence="2 3">
    <name type="scientific">Hypholoma sublateritium (strain FD-334 SS-4)</name>
    <dbReference type="NCBI Taxonomy" id="945553"/>
    <lineage>
        <taxon>Eukaryota</taxon>
        <taxon>Fungi</taxon>
        <taxon>Dikarya</taxon>
        <taxon>Basidiomycota</taxon>
        <taxon>Agaricomycotina</taxon>
        <taxon>Agaricomycetes</taxon>
        <taxon>Agaricomycetidae</taxon>
        <taxon>Agaricales</taxon>
        <taxon>Agaricineae</taxon>
        <taxon>Strophariaceae</taxon>
        <taxon>Hypholoma</taxon>
    </lineage>
</organism>
<evidence type="ECO:0000313" key="2">
    <source>
        <dbReference type="EMBL" id="KJA21616.1"/>
    </source>
</evidence>
<evidence type="ECO:0000256" key="1">
    <source>
        <dbReference type="SAM" id="MobiDB-lite"/>
    </source>
</evidence>
<sequence>MAWSTSLSPAPACASQLPVCPRSIPGARARPRASGAAAAPRHTPRRACNRQRHLRTSHALGLGSLDTHTVTDTVGRHRSRDQRGGKSDGAAAAPHRGVCLILSAA</sequence>
<dbReference type="Proteomes" id="UP000054270">
    <property type="component" value="Unassembled WGS sequence"/>
</dbReference>
<dbReference type="EMBL" id="KN817556">
    <property type="protein sequence ID" value="KJA21616.1"/>
    <property type="molecule type" value="Genomic_DNA"/>
</dbReference>
<protein>
    <submittedName>
        <fullName evidence="2">Uncharacterized protein</fullName>
    </submittedName>
</protein>
<name>A0A0D2NYT4_HYPSF</name>
<proteinExistence type="predicted"/>
<keyword evidence="3" id="KW-1185">Reference proteome</keyword>
<dbReference type="AlphaFoldDB" id="A0A0D2NYT4"/>
<feature type="region of interest" description="Disordered" evidence="1">
    <location>
        <begin position="24"/>
        <end position="92"/>
    </location>
</feature>